<dbReference type="GO" id="GO:0005198">
    <property type="term" value="F:structural molecule activity"/>
    <property type="evidence" value="ECO:0007669"/>
    <property type="project" value="InterPro"/>
</dbReference>
<accession>A0A6G7PYZ7</accession>
<name>A0A6G7PYZ7_9BACT</name>
<protein>
    <recommendedName>
        <fullName evidence="4">Flagellar hook-associated protein 1</fullName>
    </recommendedName>
</protein>
<dbReference type="InterPro" id="IPR053927">
    <property type="entry name" value="FlgK_helical"/>
</dbReference>
<evidence type="ECO:0000256" key="5">
    <source>
        <dbReference type="ARBA" id="ARBA00022525"/>
    </source>
</evidence>
<sequence length="1329" mass="145182">MAGIYSALNIAKGAIINAQTAVHVTGQNVANVNTEGYSRQEVVSAPYPPTPTAVGPIGNGVKVEQIRRYFDAFTNMNLNLRRSDLGLLEAQKGGMRLVESLFNETGDTGLARMMDDFFAAWQDVANRPEGISERRALIEKARVLSEAISEKYNQLIGLESDIGLKLQDVVKEINQIAAQIADLNRQITAIESENRQANDLRDQRDKLVARLSELAEIRYFETSQGAYAIILGKGYNLVDIDSYWQLNLDGNDVYWQGHSGEMARLTSEEVSKGELGGWLRIREMISDDWNYERLTSTKTVYDLDGSPLADDTRWVELGLSGTITFDFSGTDHDGQSVSATVSIDLAANPDSTVRDLLDEIEKAYNYQVTAYLDNGRLIIKDAQRGPGALSFSLDRSPTQVYFGRFDDEGLNHRLEELNLVGKFQIWARELIRAVNQAHSQGVGLEFYQGQLKGLYQTGGTGPLKSLPFYHDIKPDGSFFLWIKSQDMGLVPVKVNLSLLPTSTINDLASQINSSIDQALSRLGLSNTETVSASFVDGRLVFTAQDGYSFAFSNDASGILAATGINVFFDGWDAGSIEINQTLSKDPELIAAARLDRQAWRSEDQIFGRYVSRDSIDTDPASIKRFNASQTITVRFYDAEGNRVLIDTDSGQQIPELSVTVTTGETIAEVLEDLDNLEGLRAYINGNDEVVIALDPNVDKPYAYFELGHVDPPTNSSDDVLYFLRDIGLNAPQYLSSRGRKESDQYFSTPSGVSINEGADIELTFTFLDAQGEVLGYRTITVADGTDLATLATTIDNLSELRAGFTDGSSGRLYISLENPPEGTLSFAISVSGGDGDSNIDLSGGGVLTFSDVSDRQISSGLEHLVRPQQYIADISGYNSADLVFSGTLAIRFFDDQGREIGSPLSFSASSLSDVNTNGRVDLADLLAAMDASSALKAYEDNGQIVIALDSPPSDTAYFVIEGNANGSPWGEIALSEFGSGDSVWLKFSMGGLENWLFSEDGALDSDSDSNTVDPFRIDLSTDKGSIQIVQAYNDEANARYGLSSFVDEDGHLVVKTSGLYDTESFVVTDAWPRRAFTTTFSADQFDGDSYWFYLSEAQVSSSDTFAAQTLTISYRDSSNTETATETISVSAGDTLSTIVSALNALDHDGDGTADFSAEITSDNRLLIKINDPDQDNDRVDDFVRFQISTSITSTAGSLPVYLNRRRYIQDLGLAYQLQGFSAQPADNRNALALAATATETRANLDEANLSDYYDSLVGQVGIVSQGFNRDYEFTSDLVNQLQMIRDSVSGVSLDEEMANLVKFQHAFAAAAKIMTISDEMLDVLVNAKR</sequence>
<evidence type="ECO:0000313" key="10">
    <source>
        <dbReference type="EMBL" id="QIJ72668.1"/>
    </source>
</evidence>
<dbReference type="SUPFAM" id="SSF64518">
    <property type="entry name" value="Phase 1 flagellin"/>
    <property type="match status" value="1"/>
</dbReference>
<dbReference type="Proteomes" id="UP000502179">
    <property type="component" value="Chromosome"/>
</dbReference>
<dbReference type="RefSeq" id="WP_166032884.1">
    <property type="nucleotide sequence ID" value="NZ_CP048877.1"/>
</dbReference>
<comment type="subcellular location">
    <subcellularLocation>
        <location evidence="1">Bacterial flagellum</location>
    </subcellularLocation>
    <subcellularLocation>
        <location evidence="2">Secreted</location>
    </subcellularLocation>
</comment>
<gene>
    <name evidence="10" type="primary">flgK</name>
    <name evidence="10" type="ORF">G4V39_10445</name>
</gene>
<dbReference type="GO" id="GO:0044780">
    <property type="term" value="P:bacterial-type flagellum assembly"/>
    <property type="evidence" value="ECO:0007669"/>
    <property type="project" value="InterPro"/>
</dbReference>
<dbReference type="InterPro" id="IPR001444">
    <property type="entry name" value="Flag_bb_rod_N"/>
</dbReference>
<feature type="domain" description="Flagellar basal body rod protein N-terminal" evidence="7">
    <location>
        <begin position="8"/>
        <end position="37"/>
    </location>
</feature>
<evidence type="ECO:0000259" key="8">
    <source>
        <dbReference type="Pfam" id="PF06429"/>
    </source>
</evidence>
<proteinExistence type="inferred from homology"/>
<organism evidence="10 11">
    <name type="scientific">Thermosulfuriphilus ammonigenes</name>
    <dbReference type="NCBI Taxonomy" id="1936021"/>
    <lineage>
        <taxon>Bacteria</taxon>
        <taxon>Pseudomonadati</taxon>
        <taxon>Thermodesulfobacteriota</taxon>
        <taxon>Thermodesulfobacteria</taxon>
        <taxon>Thermodesulfobacteriales</taxon>
        <taxon>Thermodesulfobacteriaceae</taxon>
        <taxon>Thermosulfuriphilus</taxon>
    </lineage>
</organism>
<dbReference type="EMBL" id="CP048877">
    <property type="protein sequence ID" value="QIJ72668.1"/>
    <property type="molecule type" value="Genomic_DNA"/>
</dbReference>
<dbReference type="Pfam" id="PF06429">
    <property type="entry name" value="Flg_bbr_C"/>
    <property type="match status" value="1"/>
</dbReference>
<evidence type="ECO:0000259" key="9">
    <source>
        <dbReference type="Pfam" id="PF22638"/>
    </source>
</evidence>
<dbReference type="Pfam" id="PF00460">
    <property type="entry name" value="Flg_bb_rod"/>
    <property type="match status" value="1"/>
</dbReference>
<reference evidence="10 11" key="1">
    <citation type="submission" date="2020-02" db="EMBL/GenBank/DDBJ databases">
        <title>Genome analysis of Thermosulfuriphilus ammonigenes ST65T, an anaerobic thermophilic chemolithoautotrophic bacterium isolated from a deep-sea hydrothermal vent.</title>
        <authorList>
            <person name="Slobodkina G."/>
            <person name="Allioux M."/>
            <person name="Merkel A."/>
            <person name="Alain K."/>
            <person name="Jebbar M."/>
            <person name="Slobodkin A."/>
        </authorList>
    </citation>
    <scope>NUCLEOTIDE SEQUENCE [LARGE SCALE GENOMIC DNA]</scope>
    <source>
        <strain evidence="10 11">ST65</strain>
    </source>
</reference>
<dbReference type="GO" id="GO:0005576">
    <property type="term" value="C:extracellular region"/>
    <property type="evidence" value="ECO:0007669"/>
    <property type="project" value="UniProtKB-SubCell"/>
</dbReference>
<evidence type="ECO:0000256" key="6">
    <source>
        <dbReference type="ARBA" id="ARBA00023143"/>
    </source>
</evidence>
<dbReference type="PRINTS" id="PR01005">
    <property type="entry name" value="FLGHOOKAP1"/>
</dbReference>
<dbReference type="NCBIfam" id="TIGR02492">
    <property type="entry name" value="flgK_ends"/>
    <property type="match status" value="1"/>
</dbReference>
<dbReference type="PANTHER" id="PTHR30033">
    <property type="entry name" value="FLAGELLAR HOOK-ASSOCIATED PROTEIN 1"/>
    <property type="match status" value="1"/>
</dbReference>
<dbReference type="InterPro" id="IPR018247">
    <property type="entry name" value="EF_Hand_1_Ca_BS"/>
</dbReference>
<dbReference type="PANTHER" id="PTHR30033:SF1">
    <property type="entry name" value="FLAGELLAR HOOK-ASSOCIATED PROTEIN 1"/>
    <property type="match status" value="1"/>
</dbReference>
<keyword evidence="10" id="KW-0282">Flagellum</keyword>
<evidence type="ECO:0000256" key="2">
    <source>
        <dbReference type="ARBA" id="ARBA00004613"/>
    </source>
</evidence>
<dbReference type="InterPro" id="IPR002371">
    <property type="entry name" value="FlgK"/>
</dbReference>
<keyword evidence="10" id="KW-0969">Cilium</keyword>
<evidence type="ECO:0000256" key="4">
    <source>
        <dbReference type="ARBA" id="ARBA00016244"/>
    </source>
</evidence>
<keyword evidence="6" id="KW-0975">Bacterial flagellum</keyword>
<keyword evidence="5" id="KW-0964">Secreted</keyword>
<dbReference type="Pfam" id="PF22638">
    <property type="entry name" value="FlgK_D1"/>
    <property type="match status" value="1"/>
</dbReference>
<dbReference type="KEGG" id="tav:G4V39_10445"/>
<keyword evidence="10" id="KW-0966">Cell projection</keyword>
<dbReference type="InterPro" id="IPR010930">
    <property type="entry name" value="Flg_bb/hook_C_dom"/>
</dbReference>
<dbReference type="PROSITE" id="PS00018">
    <property type="entry name" value="EF_HAND_1"/>
    <property type="match status" value="1"/>
</dbReference>
<evidence type="ECO:0000259" key="7">
    <source>
        <dbReference type="Pfam" id="PF00460"/>
    </source>
</evidence>
<evidence type="ECO:0000256" key="1">
    <source>
        <dbReference type="ARBA" id="ARBA00004365"/>
    </source>
</evidence>
<evidence type="ECO:0000256" key="3">
    <source>
        <dbReference type="ARBA" id="ARBA00009677"/>
    </source>
</evidence>
<feature type="domain" description="Flagellar hook-associated protein FlgK helical" evidence="9">
    <location>
        <begin position="98"/>
        <end position="285"/>
    </location>
</feature>
<feature type="domain" description="Flagellar basal-body/hook protein C-terminal" evidence="8">
    <location>
        <begin position="1288"/>
        <end position="1326"/>
    </location>
</feature>
<dbReference type="GO" id="GO:0009424">
    <property type="term" value="C:bacterial-type flagellum hook"/>
    <property type="evidence" value="ECO:0007669"/>
    <property type="project" value="InterPro"/>
</dbReference>
<evidence type="ECO:0000313" key="11">
    <source>
        <dbReference type="Proteomes" id="UP000502179"/>
    </source>
</evidence>
<comment type="similarity">
    <text evidence="3">Belongs to the flagella basal body rod proteins family.</text>
</comment>
<keyword evidence="11" id="KW-1185">Reference proteome</keyword>